<gene>
    <name evidence="2" type="ORF">F7310_07490</name>
</gene>
<dbReference type="PIRSF" id="PIRSF028304">
    <property type="entry name" value="UCP028304"/>
    <property type="match status" value="1"/>
</dbReference>
<dbReference type="PANTHER" id="PTHR35370:SF1">
    <property type="entry name" value="TYPE VI SECRETION SYSTEM COMPONENT TSSF1"/>
    <property type="match status" value="1"/>
</dbReference>
<dbReference type="KEGG" id="frx:F7310_07490"/>
<dbReference type="STRING" id="573570.F7310_07490"/>
<name>A0A1L4BTP3_9GAMM</name>
<feature type="domain" description="Cadherin" evidence="1">
    <location>
        <begin position="294"/>
        <end position="410"/>
    </location>
</feature>
<keyword evidence="3" id="KW-1185">Reference proteome</keyword>
<organism evidence="2 3">
    <name type="scientific">Francisella uliginis</name>
    <dbReference type="NCBI Taxonomy" id="573570"/>
    <lineage>
        <taxon>Bacteria</taxon>
        <taxon>Pseudomonadati</taxon>
        <taxon>Pseudomonadota</taxon>
        <taxon>Gammaproteobacteria</taxon>
        <taxon>Thiotrichales</taxon>
        <taxon>Francisellaceae</taxon>
        <taxon>Francisella</taxon>
    </lineage>
</organism>
<proteinExistence type="predicted"/>
<evidence type="ECO:0000313" key="3">
    <source>
        <dbReference type="Proteomes" id="UP000184222"/>
    </source>
</evidence>
<dbReference type="GO" id="GO:0005509">
    <property type="term" value="F:calcium ion binding"/>
    <property type="evidence" value="ECO:0007669"/>
    <property type="project" value="InterPro"/>
</dbReference>
<dbReference type="GO" id="GO:0007156">
    <property type="term" value="P:homophilic cell adhesion via plasma membrane adhesion molecules"/>
    <property type="evidence" value="ECO:0007669"/>
    <property type="project" value="InterPro"/>
</dbReference>
<dbReference type="InterPro" id="IPR002126">
    <property type="entry name" value="Cadherin-like_dom"/>
</dbReference>
<dbReference type="PANTHER" id="PTHR35370">
    <property type="entry name" value="CYTOPLASMIC PROTEIN-RELATED-RELATED"/>
    <property type="match status" value="1"/>
</dbReference>
<evidence type="ECO:0000259" key="1">
    <source>
        <dbReference type="PROSITE" id="PS50268"/>
    </source>
</evidence>
<dbReference type="InterPro" id="IPR010272">
    <property type="entry name" value="T6SS_TssF"/>
</dbReference>
<dbReference type="GO" id="GO:0016020">
    <property type="term" value="C:membrane"/>
    <property type="evidence" value="ECO:0007669"/>
    <property type="project" value="InterPro"/>
</dbReference>
<evidence type="ECO:0000313" key="2">
    <source>
        <dbReference type="EMBL" id="API87213.1"/>
    </source>
</evidence>
<protein>
    <recommendedName>
        <fullName evidence="1">Cadherin domain-containing protein</fullName>
    </recommendedName>
</protein>
<dbReference type="RefSeq" id="WP_072712935.1">
    <property type="nucleotide sequence ID" value="NZ_CP016796.1"/>
</dbReference>
<dbReference type="Pfam" id="PF05947">
    <property type="entry name" value="T6SS_TssF"/>
    <property type="match status" value="1"/>
</dbReference>
<sequence length="581" mass="66772">MAKFQDIYKKELRNIKDLSKEFSKAHPNIAPMLGDRSTDPDVERLLEGFAYISAEIQEIIDDQLPEFSGGLIKKFFPHYLRPLPSTTLMHFKPKVNLNEIFTIKKGTYFDSIPVNGTRCKFRLCQDCTLSPIKISDIGLVKNTNQQSYIELNFSAGKTNLVDVWQDQLSLHLGGQYQDAVYLYYLLLNKVDRVTLNSDGNVKELTKQNIVADGFSDSDAILEYPSNADTTFRVLQEYFLLPEKYLRVKLEDLGKQWFGGKKEKDFSLRFYLNCKESELPSLADDSFLLHTGLAINVFDYDAKPIDLDDTNYQYRIMPDSNSDHKHYFIYNIKDVQSYEQGTVLAKKYVDVENLNEANFDKPCYEITNRTAIDGSELAYFITILNDQKTQLTSQETLSISLECSNGSLPEYLHKGEINSKNSSFSSLVEFENVYTPTTYKNPPQDNDWMWRLQSMLSLNYLSIIDADNLKNLLEFYLFINRGKDDVLTNRFKSQIKGIEKLELKEQSYMISGVLLRGSCIDLHVNGVSFSSDAEIFFFGNMLNVFFSMYATLNSFTKLQIINTLSGEVIKWPAMMNSESLEK</sequence>
<dbReference type="Proteomes" id="UP000184222">
    <property type="component" value="Chromosome"/>
</dbReference>
<reference evidence="2 3" key="1">
    <citation type="journal article" date="2016" name="Appl. Environ. Microbiol.">
        <title>Whole genome relationships among Francisella bacteria of diverse origin define new species and provide specific regions for detection.</title>
        <authorList>
            <person name="Challacombe J.F."/>
            <person name="Petersen J.M."/>
            <person name="Gallegos-Graves V."/>
            <person name="Hodge D."/>
            <person name="Pillai S."/>
            <person name="Kuske C.R."/>
        </authorList>
    </citation>
    <scope>NUCLEOTIDE SEQUENCE [LARGE SCALE GENOMIC DNA]</scope>
    <source>
        <strain evidence="3">TX07-7310</strain>
    </source>
</reference>
<dbReference type="AlphaFoldDB" id="A0A1L4BTP3"/>
<dbReference type="NCBIfam" id="TIGR03359">
    <property type="entry name" value="VI_chp_6"/>
    <property type="match status" value="1"/>
</dbReference>
<dbReference type="PROSITE" id="PS50268">
    <property type="entry name" value="CADHERIN_2"/>
    <property type="match status" value="1"/>
</dbReference>
<dbReference type="EMBL" id="CP016796">
    <property type="protein sequence ID" value="API87213.1"/>
    <property type="molecule type" value="Genomic_DNA"/>
</dbReference>
<dbReference type="OrthoDB" id="9763676at2"/>
<accession>A0A1L4BTP3</accession>